<feature type="compositionally biased region" description="Polar residues" evidence="1">
    <location>
        <begin position="115"/>
        <end position="130"/>
    </location>
</feature>
<dbReference type="Proteomes" id="UP001519460">
    <property type="component" value="Unassembled WGS sequence"/>
</dbReference>
<comment type="caution">
    <text evidence="2">The sequence shown here is derived from an EMBL/GenBank/DDBJ whole genome shotgun (WGS) entry which is preliminary data.</text>
</comment>
<evidence type="ECO:0000313" key="3">
    <source>
        <dbReference type="Proteomes" id="UP001519460"/>
    </source>
</evidence>
<evidence type="ECO:0000313" key="2">
    <source>
        <dbReference type="EMBL" id="KAK7494717.1"/>
    </source>
</evidence>
<feature type="region of interest" description="Disordered" evidence="1">
    <location>
        <begin position="76"/>
        <end position="130"/>
    </location>
</feature>
<dbReference type="EMBL" id="JACVVK020000081">
    <property type="protein sequence ID" value="KAK7494717.1"/>
    <property type="molecule type" value="Genomic_DNA"/>
</dbReference>
<reference evidence="2 3" key="1">
    <citation type="journal article" date="2023" name="Sci. Data">
        <title>Genome assembly of the Korean intertidal mud-creeper Batillaria attramentaria.</title>
        <authorList>
            <person name="Patra A.K."/>
            <person name="Ho P.T."/>
            <person name="Jun S."/>
            <person name="Lee S.J."/>
            <person name="Kim Y."/>
            <person name="Won Y.J."/>
        </authorList>
    </citation>
    <scope>NUCLEOTIDE SEQUENCE [LARGE SCALE GENOMIC DNA]</scope>
    <source>
        <strain evidence="2">Wonlab-2016</strain>
    </source>
</reference>
<gene>
    <name evidence="2" type="ORF">BaRGS_00014115</name>
</gene>
<protein>
    <submittedName>
        <fullName evidence="2">Uncharacterized protein</fullName>
    </submittedName>
</protein>
<dbReference type="AlphaFoldDB" id="A0ABD0L5L1"/>
<evidence type="ECO:0000256" key="1">
    <source>
        <dbReference type="SAM" id="MobiDB-lite"/>
    </source>
</evidence>
<proteinExistence type="predicted"/>
<sequence length="130" mass="14005">MVFEYPFAPNSHEGSSGGLPNDQLAQKSLGLKTGHSMCPRTAIPVLPRPQGGGNLVITIICSQRKLYPDLLRALTNQSRDDPTGFSQCPELDPRLPSVRPSGRRQITGQEAMGMNSLSCEGSPISLSRSQ</sequence>
<name>A0ABD0L5L1_9CAEN</name>
<keyword evidence="3" id="KW-1185">Reference proteome</keyword>
<accession>A0ABD0L5L1</accession>
<feature type="region of interest" description="Disordered" evidence="1">
    <location>
        <begin position="1"/>
        <end position="20"/>
    </location>
</feature>
<organism evidence="2 3">
    <name type="scientific">Batillaria attramentaria</name>
    <dbReference type="NCBI Taxonomy" id="370345"/>
    <lineage>
        <taxon>Eukaryota</taxon>
        <taxon>Metazoa</taxon>
        <taxon>Spiralia</taxon>
        <taxon>Lophotrochozoa</taxon>
        <taxon>Mollusca</taxon>
        <taxon>Gastropoda</taxon>
        <taxon>Caenogastropoda</taxon>
        <taxon>Sorbeoconcha</taxon>
        <taxon>Cerithioidea</taxon>
        <taxon>Batillariidae</taxon>
        <taxon>Batillaria</taxon>
    </lineage>
</organism>